<keyword evidence="1" id="KW-0175">Coiled coil</keyword>
<dbReference type="STRING" id="400682.A0A1X7UDF4"/>
<dbReference type="GO" id="GO:0003676">
    <property type="term" value="F:nucleic acid binding"/>
    <property type="evidence" value="ECO:0007669"/>
    <property type="project" value="InterPro"/>
</dbReference>
<name>A0A1X7UDF4_AMPQE</name>
<feature type="coiled-coil region" evidence="1">
    <location>
        <begin position="20"/>
        <end position="50"/>
    </location>
</feature>
<evidence type="ECO:0000256" key="1">
    <source>
        <dbReference type="SAM" id="Coils"/>
    </source>
</evidence>
<sequence length="195" mass="23180">MLTTRQKLGWTFRGGAYCQIIRVENKSKRLQRARDNLNEYESNGRRENLQNTSQGQSTLARCTIGLVREKSNNYFEGIMNGAGLIHVFKAELLPYINNIDNNVRLLQDNDPKHMSKRVREWLEANDINWWLTPPESPNIEPFENFWHDLKEYLRRVVKPKTKHELVTAVFQFWDIVDINKCRKYIKHLRKVIPKI</sequence>
<dbReference type="Pfam" id="PF13358">
    <property type="entry name" value="DDE_3"/>
    <property type="match status" value="1"/>
</dbReference>
<evidence type="ECO:0000259" key="2">
    <source>
        <dbReference type="Pfam" id="PF13358"/>
    </source>
</evidence>
<dbReference type="InterPro" id="IPR038717">
    <property type="entry name" value="Tc1-like_DDE_dom"/>
</dbReference>
<proteinExistence type="predicted"/>
<reference evidence="3" key="1">
    <citation type="submission" date="2017-05" db="UniProtKB">
        <authorList>
            <consortium name="EnsemblMetazoa"/>
        </authorList>
    </citation>
    <scope>IDENTIFICATION</scope>
</reference>
<dbReference type="Gene3D" id="3.30.420.10">
    <property type="entry name" value="Ribonuclease H-like superfamily/Ribonuclease H"/>
    <property type="match status" value="1"/>
</dbReference>
<dbReference type="EnsemblMetazoa" id="Aqu2.1.25508_001">
    <property type="protein sequence ID" value="Aqu2.1.25508_001"/>
    <property type="gene ID" value="Aqu2.1.25508"/>
</dbReference>
<feature type="domain" description="Tc1-like transposase DDE" evidence="2">
    <location>
        <begin position="38"/>
        <end position="165"/>
    </location>
</feature>
<dbReference type="AlphaFoldDB" id="A0A1X7UDF4"/>
<dbReference type="InterPro" id="IPR012337">
    <property type="entry name" value="RNaseH-like_sf"/>
</dbReference>
<dbReference type="SUPFAM" id="SSF53098">
    <property type="entry name" value="Ribonuclease H-like"/>
    <property type="match status" value="1"/>
</dbReference>
<dbReference type="InParanoid" id="A0A1X7UDF4"/>
<dbReference type="InterPro" id="IPR036397">
    <property type="entry name" value="RNaseH_sf"/>
</dbReference>
<protein>
    <recommendedName>
        <fullName evidence="2">Tc1-like transposase DDE domain-containing protein</fullName>
    </recommendedName>
</protein>
<evidence type="ECO:0000313" key="3">
    <source>
        <dbReference type="EnsemblMetazoa" id="Aqu2.1.25508_001"/>
    </source>
</evidence>
<organism evidence="3">
    <name type="scientific">Amphimedon queenslandica</name>
    <name type="common">Sponge</name>
    <dbReference type="NCBI Taxonomy" id="400682"/>
    <lineage>
        <taxon>Eukaryota</taxon>
        <taxon>Metazoa</taxon>
        <taxon>Porifera</taxon>
        <taxon>Demospongiae</taxon>
        <taxon>Heteroscleromorpha</taxon>
        <taxon>Haplosclerida</taxon>
        <taxon>Niphatidae</taxon>
        <taxon>Amphimedon</taxon>
    </lineage>
</organism>
<accession>A0A1X7UDF4</accession>